<reference evidence="1" key="2">
    <citation type="journal article" date="2015" name="Data Brief">
        <title>Shoot transcriptome of the giant reed, Arundo donax.</title>
        <authorList>
            <person name="Barrero R.A."/>
            <person name="Guerrero F.D."/>
            <person name="Moolhuijzen P."/>
            <person name="Goolsby J.A."/>
            <person name="Tidwell J."/>
            <person name="Bellgard S.E."/>
            <person name="Bellgard M.I."/>
        </authorList>
    </citation>
    <scope>NUCLEOTIDE SEQUENCE</scope>
    <source>
        <tissue evidence="1">Shoot tissue taken approximately 20 cm above the soil surface</tissue>
    </source>
</reference>
<protein>
    <submittedName>
        <fullName evidence="1">Uncharacterized protein</fullName>
    </submittedName>
</protein>
<sequence>MIARWTVTIEEASAHLHVRSFTVDLLED</sequence>
<reference evidence="1" key="1">
    <citation type="submission" date="2014-09" db="EMBL/GenBank/DDBJ databases">
        <authorList>
            <person name="Magalhaes I.L.F."/>
            <person name="Oliveira U."/>
            <person name="Santos F.R."/>
            <person name="Vidigal T.H.D.A."/>
            <person name="Brescovit A.D."/>
            <person name="Santos A.J."/>
        </authorList>
    </citation>
    <scope>NUCLEOTIDE SEQUENCE</scope>
    <source>
        <tissue evidence="1">Shoot tissue taken approximately 20 cm above the soil surface</tissue>
    </source>
</reference>
<accession>A0A0A9EP56</accession>
<evidence type="ECO:0000313" key="1">
    <source>
        <dbReference type="EMBL" id="JAD99605.1"/>
    </source>
</evidence>
<dbReference type="AlphaFoldDB" id="A0A0A9EP56"/>
<dbReference type="EMBL" id="GBRH01198290">
    <property type="protein sequence ID" value="JAD99605.1"/>
    <property type="molecule type" value="Transcribed_RNA"/>
</dbReference>
<organism evidence="1">
    <name type="scientific">Arundo donax</name>
    <name type="common">Giant reed</name>
    <name type="synonym">Donax arundinaceus</name>
    <dbReference type="NCBI Taxonomy" id="35708"/>
    <lineage>
        <taxon>Eukaryota</taxon>
        <taxon>Viridiplantae</taxon>
        <taxon>Streptophyta</taxon>
        <taxon>Embryophyta</taxon>
        <taxon>Tracheophyta</taxon>
        <taxon>Spermatophyta</taxon>
        <taxon>Magnoliopsida</taxon>
        <taxon>Liliopsida</taxon>
        <taxon>Poales</taxon>
        <taxon>Poaceae</taxon>
        <taxon>PACMAD clade</taxon>
        <taxon>Arundinoideae</taxon>
        <taxon>Arundineae</taxon>
        <taxon>Arundo</taxon>
    </lineage>
</organism>
<name>A0A0A9EP56_ARUDO</name>
<proteinExistence type="predicted"/>